<dbReference type="InterPro" id="IPR035965">
    <property type="entry name" value="PAS-like_dom_sf"/>
</dbReference>
<comment type="subcellular location">
    <subcellularLocation>
        <location evidence="1">Cell envelope</location>
    </subcellularLocation>
</comment>
<dbReference type="SUPFAM" id="SSF111369">
    <property type="entry name" value="HlyD-like secretion proteins"/>
    <property type="match status" value="1"/>
</dbReference>
<feature type="coiled-coil region" evidence="4">
    <location>
        <begin position="351"/>
        <end position="404"/>
    </location>
</feature>
<gene>
    <name evidence="7" type="ORF">ERJ67_01785</name>
</gene>
<dbReference type="InterPro" id="IPR058627">
    <property type="entry name" value="MdtA-like_C"/>
</dbReference>
<accession>A0A524RQI4</accession>
<dbReference type="GO" id="GO:0022857">
    <property type="term" value="F:transmembrane transporter activity"/>
    <property type="evidence" value="ECO:0007669"/>
    <property type="project" value="InterPro"/>
</dbReference>
<dbReference type="Pfam" id="PF00989">
    <property type="entry name" value="PAS"/>
    <property type="match status" value="1"/>
</dbReference>
<evidence type="ECO:0000256" key="1">
    <source>
        <dbReference type="ARBA" id="ARBA00004196"/>
    </source>
</evidence>
<keyword evidence="5" id="KW-0472">Membrane</keyword>
<feature type="domain" description="PAS" evidence="6">
    <location>
        <begin position="22"/>
        <end position="86"/>
    </location>
</feature>
<dbReference type="PROSITE" id="PS50112">
    <property type="entry name" value="PAS"/>
    <property type="match status" value="1"/>
</dbReference>
<comment type="similarity">
    <text evidence="2">Belongs to the membrane fusion protein (MFP) (TC 8.A.1) family.</text>
</comment>
<sequence length="597" mass="64452">MEHPRGAGRVMTDHGMDIRKGIVDNLLDGVIVVELSGAIALFNPAAGRILGIFPDAATGKTFAQLFIPRKGFEAFTDLVLDAVENRGKGGRQIVVLHTGGEERSLSVAISYLGSSRDDTTDPTAVIVAFSDTSELRELRMAKAVEAQHGELKMAYRQIEEDNKLLKKSQAARVLATVLVIGVFLGAGAYTWQSRDPFSGSLASTDIDEGLPLAPEAAIGEGLRTLTIEPETLRTTISLVGELAPWRTVNVVSPVASRIGAVHFQYGQQVTEGELLIELDTSEANREYREARVAYIEALEKFEALKNWETGPEMSDARRSFARASLELKSQRNRLNRAAFLLEQGLVAATEHEDAEQQYQNQQLDFEAAEQDFAAVRARGGKDARDKAELELGNAREKMLQFEANLQQSAIHAPLSGIILVPARSDSRGLAAGQSVDKGEVLLKIGDFARMSAVAKVDELDVVRIENGQAVSVSGNAFPDLSLEGTVSHVSSQAEARTRGAPEFEVSVTIDPLLASQQEQLRAGMSSNLTIVVYRNDAALLVPIDAVEQHGASNQLLVVDPESGEVQEREIEIGNTTLDAVEVVAGLRPGDQIVVAAD</sequence>
<comment type="caution">
    <text evidence="7">The sequence shown here is derived from an EMBL/GenBank/DDBJ whole genome shotgun (WGS) entry which is preliminary data.</text>
</comment>
<evidence type="ECO:0000313" key="8">
    <source>
        <dbReference type="Proteomes" id="UP000317990"/>
    </source>
</evidence>
<evidence type="ECO:0000313" key="7">
    <source>
        <dbReference type="EMBL" id="TGG94740.1"/>
    </source>
</evidence>
<reference evidence="7 8" key="1">
    <citation type="journal article" date="2019" name="mSystems">
        <title>Life at home and on the roam: Genomic adaptions reflect the dual lifestyle of an intracellular, facultative symbiont.</title>
        <authorList>
            <person name="Burgsdorf I."/>
        </authorList>
    </citation>
    <scope>NUCLEOTIDE SEQUENCE [LARGE SCALE GENOMIC DNA]</scope>
    <source>
        <strain evidence="7">277cV</strain>
    </source>
</reference>
<dbReference type="NCBIfam" id="TIGR00229">
    <property type="entry name" value="sensory_box"/>
    <property type="match status" value="1"/>
</dbReference>
<dbReference type="EMBL" id="SRMO01000030">
    <property type="protein sequence ID" value="TGG94740.1"/>
    <property type="molecule type" value="Genomic_DNA"/>
</dbReference>
<dbReference type="InterPro" id="IPR050465">
    <property type="entry name" value="UPF0194_transport"/>
</dbReference>
<dbReference type="Pfam" id="PF25967">
    <property type="entry name" value="RND-MFP_C"/>
    <property type="match status" value="1"/>
</dbReference>
<keyword evidence="3 4" id="KW-0175">Coiled coil</keyword>
<dbReference type="PANTHER" id="PTHR32347">
    <property type="entry name" value="EFFLUX SYSTEM COMPONENT YKNX-RELATED"/>
    <property type="match status" value="1"/>
</dbReference>
<dbReference type="InterPro" id="IPR013767">
    <property type="entry name" value="PAS_fold"/>
</dbReference>
<dbReference type="InterPro" id="IPR058636">
    <property type="entry name" value="Beta-barrel_YknX"/>
</dbReference>
<dbReference type="InterPro" id="IPR006143">
    <property type="entry name" value="RND_pump_MFP"/>
</dbReference>
<protein>
    <submittedName>
        <fullName evidence="7">Efflux RND transporter periplasmic adaptor subunit</fullName>
    </submittedName>
</protein>
<dbReference type="SUPFAM" id="SSF55785">
    <property type="entry name" value="PYP-like sensor domain (PAS domain)"/>
    <property type="match status" value="1"/>
</dbReference>
<dbReference type="CDD" id="cd00130">
    <property type="entry name" value="PAS"/>
    <property type="match status" value="1"/>
</dbReference>
<evidence type="ECO:0000256" key="3">
    <source>
        <dbReference type="ARBA" id="ARBA00023054"/>
    </source>
</evidence>
<dbReference type="SMART" id="SM00091">
    <property type="entry name" value="PAS"/>
    <property type="match status" value="1"/>
</dbReference>
<feature type="transmembrane region" description="Helical" evidence="5">
    <location>
        <begin position="173"/>
        <end position="191"/>
    </location>
</feature>
<dbReference type="InterPro" id="IPR058647">
    <property type="entry name" value="BSH_CzcB-like"/>
</dbReference>
<dbReference type="Gene3D" id="2.40.30.170">
    <property type="match status" value="1"/>
</dbReference>
<organism evidence="7 8">
    <name type="scientific">Aphanocapsa feldmannii 277cV</name>
    <dbReference type="NCBI Taxonomy" id="2507553"/>
    <lineage>
        <taxon>Bacteria</taxon>
        <taxon>Bacillati</taxon>
        <taxon>Cyanobacteriota</taxon>
        <taxon>Cyanophyceae</taxon>
        <taxon>Oscillatoriophycideae</taxon>
        <taxon>Chroococcales</taxon>
        <taxon>Microcystaceae</taxon>
        <taxon>Aphanocapsa</taxon>
    </lineage>
</organism>
<dbReference type="NCBIfam" id="TIGR01730">
    <property type="entry name" value="RND_mfp"/>
    <property type="match status" value="1"/>
</dbReference>
<dbReference type="GO" id="GO:0030313">
    <property type="term" value="C:cell envelope"/>
    <property type="evidence" value="ECO:0007669"/>
    <property type="project" value="UniProtKB-SubCell"/>
</dbReference>
<keyword evidence="5" id="KW-1133">Transmembrane helix</keyword>
<dbReference type="Gene3D" id="2.40.50.100">
    <property type="match status" value="1"/>
</dbReference>
<dbReference type="GO" id="GO:0006355">
    <property type="term" value="P:regulation of DNA-templated transcription"/>
    <property type="evidence" value="ECO:0007669"/>
    <property type="project" value="InterPro"/>
</dbReference>
<evidence type="ECO:0000256" key="4">
    <source>
        <dbReference type="SAM" id="Coils"/>
    </source>
</evidence>
<dbReference type="InterPro" id="IPR000014">
    <property type="entry name" value="PAS"/>
</dbReference>
<evidence type="ECO:0000256" key="5">
    <source>
        <dbReference type="SAM" id="Phobius"/>
    </source>
</evidence>
<dbReference type="Proteomes" id="UP000317990">
    <property type="component" value="Unassembled WGS sequence"/>
</dbReference>
<dbReference type="AlphaFoldDB" id="A0A524RQI4"/>
<name>A0A524RQI4_9CHRO</name>
<dbReference type="Gene3D" id="2.40.420.20">
    <property type="match status" value="1"/>
</dbReference>
<proteinExistence type="inferred from homology"/>
<evidence type="ECO:0000259" key="6">
    <source>
        <dbReference type="PROSITE" id="PS50112"/>
    </source>
</evidence>
<dbReference type="Gene3D" id="3.30.450.20">
    <property type="entry name" value="PAS domain"/>
    <property type="match status" value="1"/>
</dbReference>
<dbReference type="Pfam" id="PF25973">
    <property type="entry name" value="BSH_CzcB"/>
    <property type="match status" value="1"/>
</dbReference>
<keyword evidence="5" id="KW-0812">Transmembrane</keyword>
<dbReference type="GO" id="GO:0016020">
    <property type="term" value="C:membrane"/>
    <property type="evidence" value="ECO:0007669"/>
    <property type="project" value="InterPro"/>
</dbReference>
<dbReference type="Pfam" id="PF25990">
    <property type="entry name" value="Beta-barrel_YknX"/>
    <property type="match status" value="1"/>
</dbReference>
<evidence type="ECO:0000256" key="2">
    <source>
        <dbReference type="ARBA" id="ARBA00009477"/>
    </source>
</evidence>